<proteinExistence type="inferred from homology"/>
<dbReference type="GO" id="GO:0008643">
    <property type="term" value="P:carbohydrate transport"/>
    <property type="evidence" value="ECO:0007669"/>
    <property type="project" value="InterPro"/>
</dbReference>
<evidence type="ECO:0000313" key="7">
    <source>
        <dbReference type="Proteomes" id="UP000315252"/>
    </source>
</evidence>
<dbReference type="GO" id="GO:0055052">
    <property type="term" value="C:ATP-binding cassette (ABC) transporter complex, substrate-binding subunit-containing"/>
    <property type="evidence" value="ECO:0007669"/>
    <property type="project" value="TreeGrafter"/>
</dbReference>
<dbReference type="PANTHER" id="PTHR43875:SF1">
    <property type="entry name" value="OSMOPROTECTIVE COMPOUNDS UPTAKE ATP-BINDING PROTEIN GGTA"/>
    <property type="match status" value="1"/>
</dbReference>
<dbReference type="Pfam" id="PF00005">
    <property type="entry name" value="ABC_tran"/>
    <property type="match status" value="1"/>
</dbReference>
<dbReference type="InterPro" id="IPR015855">
    <property type="entry name" value="ABC_transpr_MalK-like"/>
</dbReference>
<keyword evidence="3" id="KW-0547">Nucleotide-binding</keyword>
<evidence type="ECO:0000256" key="1">
    <source>
        <dbReference type="ARBA" id="ARBA00005417"/>
    </source>
</evidence>
<keyword evidence="4 6" id="KW-0067">ATP-binding</keyword>
<dbReference type="InterPro" id="IPR027417">
    <property type="entry name" value="P-loop_NTPase"/>
</dbReference>
<reference evidence="6 7" key="1">
    <citation type="submission" date="2019-06" db="EMBL/GenBank/DDBJ databases">
        <title>Whole genome sequence for Rhodospirillaceae sp. R148.</title>
        <authorList>
            <person name="Wang G."/>
        </authorList>
    </citation>
    <scope>NUCLEOTIDE SEQUENCE [LARGE SCALE GENOMIC DNA]</scope>
    <source>
        <strain evidence="6 7">R148</strain>
    </source>
</reference>
<dbReference type="FunFam" id="3.40.50.300:FF:000042">
    <property type="entry name" value="Maltose/maltodextrin ABC transporter, ATP-binding protein"/>
    <property type="match status" value="1"/>
</dbReference>
<dbReference type="Gene3D" id="2.40.50.100">
    <property type="match status" value="1"/>
</dbReference>
<dbReference type="Pfam" id="PF17912">
    <property type="entry name" value="OB_MalK"/>
    <property type="match status" value="1"/>
</dbReference>
<dbReference type="EMBL" id="VHSH01000001">
    <property type="protein sequence ID" value="TQV83857.1"/>
    <property type="molecule type" value="Genomic_DNA"/>
</dbReference>
<dbReference type="RefSeq" id="WP_142895092.1">
    <property type="nucleotide sequence ID" value="NZ_ML660052.1"/>
</dbReference>
<dbReference type="GO" id="GO:0140359">
    <property type="term" value="F:ABC-type transporter activity"/>
    <property type="evidence" value="ECO:0007669"/>
    <property type="project" value="InterPro"/>
</dbReference>
<dbReference type="OrthoDB" id="8188565at2"/>
<evidence type="ECO:0000256" key="3">
    <source>
        <dbReference type="ARBA" id="ARBA00022741"/>
    </source>
</evidence>
<dbReference type="Proteomes" id="UP000315252">
    <property type="component" value="Unassembled WGS sequence"/>
</dbReference>
<dbReference type="SMART" id="SM00382">
    <property type="entry name" value="AAA"/>
    <property type="match status" value="1"/>
</dbReference>
<dbReference type="GO" id="GO:0005524">
    <property type="term" value="F:ATP binding"/>
    <property type="evidence" value="ECO:0007669"/>
    <property type="project" value="UniProtKB-KW"/>
</dbReference>
<dbReference type="SUPFAM" id="SSF52540">
    <property type="entry name" value="P-loop containing nucleoside triphosphate hydrolases"/>
    <property type="match status" value="1"/>
</dbReference>
<evidence type="ECO:0000259" key="5">
    <source>
        <dbReference type="PROSITE" id="PS50893"/>
    </source>
</evidence>
<evidence type="ECO:0000313" key="6">
    <source>
        <dbReference type="EMBL" id="TQV83857.1"/>
    </source>
</evidence>
<name>A0A545U2Z6_9PROT</name>
<dbReference type="PANTHER" id="PTHR43875">
    <property type="entry name" value="MALTODEXTRIN IMPORT ATP-BINDING PROTEIN MSMX"/>
    <property type="match status" value="1"/>
</dbReference>
<keyword evidence="2" id="KW-0813">Transport</keyword>
<dbReference type="InterPro" id="IPR040582">
    <property type="entry name" value="OB_MalK-like"/>
</dbReference>
<dbReference type="PROSITE" id="PS00211">
    <property type="entry name" value="ABC_TRANSPORTER_1"/>
    <property type="match status" value="1"/>
</dbReference>
<dbReference type="InterPro" id="IPR003593">
    <property type="entry name" value="AAA+_ATPase"/>
</dbReference>
<feature type="domain" description="ABC transporter" evidence="5">
    <location>
        <begin position="3"/>
        <end position="233"/>
    </location>
</feature>
<dbReference type="GO" id="GO:0016887">
    <property type="term" value="F:ATP hydrolysis activity"/>
    <property type="evidence" value="ECO:0007669"/>
    <property type="project" value="InterPro"/>
</dbReference>
<keyword evidence="7" id="KW-1185">Reference proteome</keyword>
<protein>
    <submittedName>
        <fullName evidence="6">ABC transporter ATP-binding protein</fullName>
    </submittedName>
</protein>
<dbReference type="InterPro" id="IPR047641">
    <property type="entry name" value="ABC_transpr_MalK/UgpC-like"/>
</dbReference>
<dbReference type="AlphaFoldDB" id="A0A545U2Z6"/>
<dbReference type="InterPro" id="IPR008995">
    <property type="entry name" value="Mo/tungstate-bd_C_term_dom"/>
</dbReference>
<dbReference type="InterPro" id="IPR017871">
    <property type="entry name" value="ABC_transporter-like_CS"/>
</dbReference>
<dbReference type="CDD" id="cd03301">
    <property type="entry name" value="ABC_MalK_N"/>
    <property type="match status" value="1"/>
</dbReference>
<accession>A0A545U2Z6</accession>
<dbReference type="PROSITE" id="PS50893">
    <property type="entry name" value="ABC_TRANSPORTER_2"/>
    <property type="match status" value="1"/>
</dbReference>
<dbReference type="Gene3D" id="2.40.50.140">
    <property type="entry name" value="Nucleic acid-binding proteins"/>
    <property type="match status" value="1"/>
</dbReference>
<comment type="caution">
    <text evidence="6">The sequence shown here is derived from an EMBL/GenBank/DDBJ whole genome shotgun (WGS) entry which is preliminary data.</text>
</comment>
<dbReference type="InterPro" id="IPR012340">
    <property type="entry name" value="NA-bd_OB-fold"/>
</dbReference>
<evidence type="ECO:0000256" key="2">
    <source>
        <dbReference type="ARBA" id="ARBA00022448"/>
    </source>
</evidence>
<dbReference type="Gene3D" id="3.40.50.300">
    <property type="entry name" value="P-loop containing nucleotide triphosphate hydrolases"/>
    <property type="match status" value="1"/>
</dbReference>
<gene>
    <name evidence="6" type="ORF">FKG95_04570</name>
</gene>
<dbReference type="SUPFAM" id="SSF50331">
    <property type="entry name" value="MOP-like"/>
    <property type="match status" value="1"/>
</dbReference>
<comment type="similarity">
    <text evidence="1">Belongs to the ABC transporter superfamily.</text>
</comment>
<sequence>MQVSLRDIRKSFGAIEVVKGLDLDVGDGEFLVLLGPSGCGKTTALRMIAGLETASAGRIYLGDQDVTDVLPKYRDIAMVFQSYALYPHMTVEDNIGYPLYLRKVDKEERARAIREVAGKVDLLDYLDRYPRQLSGGQRQRVALARAMIRRPSLFLMDEPLSNLDAKLRGHMRTELKHLQNELGVTTIYVTHDQIEAMTLAHRVAIMKAGELQQLAPPREIYNDPANLFVAGFIGSPPMNFIEGKIAGGSFRAEGAALSCPGFSDHGKVVAGVRAEDLRVVEAGAGEFKGTTYAIELTGNETLVTCQVGESLVIVKMDKDYDEKIGTAVGIALANEQIFFFDAGSGTRLRPNNT</sequence>
<evidence type="ECO:0000256" key="4">
    <source>
        <dbReference type="ARBA" id="ARBA00022840"/>
    </source>
</evidence>
<dbReference type="InterPro" id="IPR003439">
    <property type="entry name" value="ABC_transporter-like_ATP-bd"/>
</dbReference>
<organism evidence="6 7">
    <name type="scientific">Denitrobaculum tricleocarpae</name>
    <dbReference type="NCBI Taxonomy" id="2591009"/>
    <lineage>
        <taxon>Bacteria</taxon>
        <taxon>Pseudomonadati</taxon>
        <taxon>Pseudomonadota</taxon>
        <taxon>Alphaproteobacteria</taxon>
        <taxon>Rhodospirillales</taxon>
        <taxon>Rhodospirillaceae</taxon>
        <taxon>Denitrobaculum</taxon>
    </lineage>
</organism>